<dbReference type="PANTHER" id="PTHR37422:SF13">
    <property type="entry name" value="LIPOPOLYSACCHARIDE BIOSYNTHESIS PROTEIN PA4999-RELATED"/>
    <property type="match status" value="1"/>
</dbReference>
<evidence type="ECO:0000313" key="8">
    <source>
        <dbReference type="EMBL" id="KDA54724.1"/>
    </source>
</evidence>
<feature type="transmembrane region" description="Helical" evidence="6">
    <location>
        <begin position="86"/>
        <end position="105"/>
    </location>
</feature>
<feature type="transmembrane region" description="Helical" evidence="6">
    <location>
        <begin position="151"/>
        <end position="178"/>
    </location>
</feature>
<evidence type="ECO:0000256" key="4">
    <source>
        <dbReference type="ARBA" id="ARBA00023136"/>
    </source>
</evidence>
<dbReference type="STRING" id="1312852.EG19_09885"/>
<feature type="transmembrane region" description="Helical" evidence="6">
    <location>
        <begin position="426"/>
        <end position="443"/>
    </location>
</feature>
<dbReference type="Pfam" id="PF04932">
    <property type="entry name" value="Wzy_C"/>
    <property type="match status" value="1"/>
</dbReference>
<dbReference type="SMART" id="SM00028">
    <property type="entry name" value="TPR"/>
    <property type="match status" value="2"/>
</dbReference>
<sequence length="594" mass="64129">MKGQKLWQRVVLAAGLGLVLVVPLVVDIATAGSFRTPKSLLANVLWAVLAAAFLARPSWDPWLLLPAAVAVAALVSALASTPAAAWAALPWIVGALGFGALRQLAPDLRRPLARAVLWAGFLQALVAIAFFDPRWRPESFRLLEPGEGRYLWLGTMGNPADVASFLVLPTVLAFAWFWTHKRHFLWLFVALLQTTVIVATQTLSALAALLAGLAALAFTTLSPARRLRVLGALAIAAVVLVAAVSPIRQRLVSSWQEVKSGQWLWLASARGAAWSSALRMFLAHPIAGVGFGQFEAHSFRYLTAEELAQRSRFLGLETGFGEAHNELLQYLAETGLLGLALLLAGVVFALRATRRAAGANGKGLKASANPRGATTAPWPAAPALASMVVLASFQFPLHLAAIAAQWAVVAALLLPPLPPPQSWRKARAAAGLACALLIAWGSFQQWRAYRAVQSADVLVNLLRQRPRDAQRQTLAFAAYQGLSSKLRFLPFDYRSETSAGNLAQEAGDWGKAVEHFRRALALAERPETRFNLGVALFAVGQEGEALAHLERAVELNPAVLKAITDTTLARKLSAVLEAHGYFARFPWTREWLSK</sequence>
<evidence type="ECO:0000256" key="5">
    <source>
        <dbReference type="PROSITE-ProRule" id="PRU00339"/>
    </source>
</evidence>
<feature type="transmembrane region" description="Helical" evidence="6">
    <location>
        <begin position="111"/>
        <end position="131"/>
    </location>
</feature>
<dbReference type="InterPro" id="IPR019734">
    <property type="entry name" value="TPR_rpt"/>
</dbReference>
<dbReference type="SUPFAM" id="SSF48452">
    <property type="entry name" value="TPR-like"/>
    <property type="match status" value="1"/>
</dbReference>
<name>A0A062XZ47_9BACT</name>
<dbReference type="Gene3D" id="1.25.40.10">
    <property type="entry name" value="Tetratricopeptide repeat domain"/>
    <property type="match status" value="1"/>
</dbReference>
<evidence type="ECO:0000256" key="3">
    <source>
        <dbReference type="ARBA" id="ARBA00022989"/>
    </source>
</evidence>
<keyword evidence="9" id="KW-1185">Reference proteome</keyword>
<dbReference type="OrthoDB" id="107874at2"/>
<protein>
    <recommendedName>
        <fullName evidence="7">O-antigen ligase-related domain-containing protein</fullName>
    </recommendedName>
</protein>
<dbReference type="PANTHER" id="PTHR37422">
    <property type="entry name" value="TEICHURONIC ACID BIOSYNTHESIS PROTEIN TUAE"/>
    <property type="match status" value="1"/>
</dbReference>
<feature type="domain" description="O-antigen ligase-related" evidence="7">
    <location>
        <begin position="189"/>
        <end position="343"/>
    </location>
</feature>
<feature type="transmembrane region" description="Helical" evidence="6">
    <location>
        <begin position="184"/>
        <end position="217"/>
    </location>
</feature>
<keyword evidence="3 6" id="KW-1133">Transmembrane helix</keyword>
<keyword evidence="5" id="KW-0802">TPR repeat</keyword>
<feature type="repeat" description="TPR" evidence="5">
    <location>
        <begin position="526"/>
        <end position="559"/>
    </location>
</feature>
<feature type="transmembrane region" description="Helical" evidence="6">
    <location>
        <begin position="6"/>
        <end position="28"/>
    </location>
</feature>
<dbReference type="AlphaFoldDB" id="A0A062XZ47"/>
<evidence type="ECO:0000259" key="7">
    <source>
        <dbReference type="Pfam" id="PF04932"/>
    </source>
</evidence>
<dbReference type="PROSITE" id="PS50005">
    <property type="entry name" value="TPR"/>
    <property type="match status" value="1"/>
</dbReference>
<dbReference type="GO" id="GO:0016020">
    <property type="term" value="C:membrane"/>
    <property type="evidence" value="ECO:0007669"/>
    <property type="project" value="UniProtKB-SubCell"/>
</dbReference>
<dbReference type="Proteomes" id="UP000027284">
    <property type="component" value="Unassembled WGS sequence"/>
</dbReference>
<dbReference type="RefSeq" id="WP_038046925.1">
    <property type="nucleotide sequence ID" value="NZ_JMFG01000005.1"/>
</dbReference>
<feature type="transmembrane region" description="Helical" evidence="6">
    <location>
        <begin position="327"/>
        <end position="350"/>
    </location>
</feature>
<organism evidence="8 9">
    <name type="scientific">Thermoanaerobaculum aquaticum</name>
    <dbReference type="NCBI Taxonomy" id="1312852"/>
    <lineage>
        <taxon>Bacteria</taxon>
        <taxon>Pseudomonadati</taxon>
        <taxon>Acidobacteriota</taxon>
        <taxon>Thermoanaerobaculia</taxon>
        <taxon>Thermoanaerobaculales</taxon>
        <taxon>Thermoanaerobaculaceae</taxon>
        <taxon>Thermoanaerobaculum</taxon>
    </lineage>
</organism>
<feature type="transmembrane region" description="Helical" evidence="6">
    <location>
        <begin position="395"/>
        <end position="414"/>
    </location>
</feature>
<dbReference type="InterPro" id="IPR011990">
    <property type="entry name" value="TPR-like_helical_dom_sf"/>
</dbReference>
<evidence type="ECO:0000313" key="9">
    <source>
        <dbReference type="Proteomes" id="UP000027284"/>
    </source>
</evidence>
<evidence type="ECO:0000256" key="1">
    <source>
        <dbReference type="ARBA" id="ARBA00004141"/>
    </source>
</evidence>
<keyword evidence="2 6" id="KW-0812">Transmembrane</keyword>
<dbReference type="EMBL" id="JMFG01000005">
    <property type="protein sequence ID" value="KDA54724.1"/>
    <property type="molecule type" value="Genomic_DNA"/>
</dbReference>
<feature type="transmembrane region" description="Helical" evidence="6">
    <location>
        <begin position="229"/>
        <end position="247"/>
    </location>
</feature>
<reference evidence="8 9" key="1">
    <citation type="submission" date="2014-04" db="EMBL/GenBank/DDBJ databases">
        <title>The Genome Sequence of Thermoanaerobaculum aquaticum MP-01, The First Cultivated Group 23 Acidobacterium.</title>
        <authorList>
            <person name="Stamps B.W."/>
            <person name="Losey N.A."/>
            <person name="Lawson P.A."/>
            <person name="Stevenson B.S."/>
        </authorList>
    </citation>
    <scope>NUCLEOTIDE SEQUENCE [LARGE SCALE GENOMIC DNA]</scope>
    <source>
        <strain evidence="8 9">MP-01</strain>
    </source>
</reference>
<evidence type="ECO:0000256" key="2">
    <source>
        <dbReference type="ARBA" id="ARBA00022692"/>
    </source>
</evidence>
<feature type="transmembrane region" description="Helical" evidence="6">
    <location>
        <begin position="40"/>
        <end position="56"/>
    </location>
</feature>
<accession>A0A062XZ47</accession>
<proteinExistence type="predicted"/>
<keyword evidence="4 6" id="KW-0472">Membrane</keyword>
<evidence type="ECO:0000256" key="6">
    <source>
        <dbReference type="SAM" id="Phobius"/>
    </source>
</evidence>
<comment type="caution">
    <text evidence="8">The sequence shown here is derived from an EMBL/GenBank/DDBJ whole genome shotgun (WGS) entry which is preliminary data.</text>
</comment>
<gene>
    <name evidence="8" type="ORF">EG19_09885</name>
</gene>
<dbReference type="InterPro" id="IPR007016">
    <property type="entry name" value="O-antigen_ligase-rel_domated"/>
</dbReference>
<dbReference type="InterPro" id="IPR051533">
    <property type="entry name" value="WaaL-like"/>
</dbReference>
<comment type="subcellular location">
    <subcellularLocation>
        <location evidence="1">Membrane</location>
        <topology evidence="1">Multi-pass membrane protein</topology>
    </subcellularLocation>
</comment>